<dbReference type="EMBL" id="QGNW01001103">
    <property type="protein sequence ID" value="RVW55963.1"/>
    <property type="molecule type" value="Genomic_DNA"/>
</dbReference>
<dbReference type="PANTHER" id="PTHR42721">
    <property type="entry name" value="SUGAR HYDROLASE-RELATED"/>
    <property type="match status" value="1"/>
</dbReference>
<evidence type="ECO:0000256" key="3">
    <source>
        <dbReference type="ARBA" id="ARBA00023295"/>
    </source>
</evidence>
<organism evidence="8 10">
    <name type="scientific">Vitis vinifera</name>
    <name type="common">Grape</name>
    <dbReference type="NCBI Taxonomy" id="29760"/>
    <lineage>
        <taxon>Eukaryota</taxon>
        <taxon>Viridiplantae</taxon>
        <taxon>Streptophyta</taxon>
        <taxon>Embryophyta</taxon>
        <taxon>Tracheophyta</taxon>
        <taxon>Spermatophyta</taxon>
        <taxon>Magnoliopsida</taxon>
        <taxon>eudicotyledons</taxon>
        <taxon>Gunneridae</taxon>
        <taxon>Pentapetalae</taxon>
        <taxon>rosids</taxon>
        <taxon>Vitales</taxon>
        <taxon>Vitaceae</taxon>
        <taxon>Viteae</taxon>
        <taxon>Vitis</taxon>
    </lineage>
</organism>
<dbReference type="InterPro" id="IPR036962">
    <property type="entry name" value="Glyco_hydro_3_N_sf"/>
</dbReference>
<dbReference type="EMBL" id="FN595749">
    <property type="protein sequence ID" value="CCB50280.1"/>
    <property type="molecule type" value="Genomic_DNA"/>
</dbReference>
<keyword evidence="9" id="KW-1185">Reference proteome</keyword>
<dbReference type="Pfam" id="PF01915">
    <property type="entry name" value="Glyco_hydro_3_C"/>
    <property type="match status" value="1"/>
</dbReference>
<dbReference type="Gramene" id="Vitis05g00313.t01">
    <property type="protein sequence ID" value="Vitis05g00313.t01.CDS"/>
    <property type="gene ID" value="Vitis05g00313"/>
</dbReference>
<dbReference type="FunFam" id="3.40.50.1700:FF:000001">
    <property type="entry name" value="probable beta-D-xylosidase 2"/>
    <property type="match status" value="1"/>
</dbReference>
<dbReference type="Pfam" id="PF14310">
    <property type="entry name" value="Fn3-like"/>
    <property type="match status" value="1"/>
</dbReference>
<dbReference type="AlphaFoldDB" id="A0A438KLL5"/>
<keyword evidence="1 4" id="KW-0732">Signal</keyword>
<dbReference type="GO" id="GO:0009044">
    <property type="term" value="F:xylan 1,4-beta-xylosidase activity"/>
    <property type="evidence" value="ECO:0007669"/>
    <property type="project" value="InterPro"/>
</dbReference>
<dbReference type="SMR" id="A0A438KLL5"/>
<feature type="domain" description="Fibronectin type III-like" evidence="5">
    <location>
        <begin position="725"/>
        <end position="795"/>
    </location>
</feature>
<dbReference type="PANTHER" id="PTHR42721:SF11">
    <property type="entry name" value="BETA-D-XYLOSIDASE 5-RELATED"/>
    <property type="match status" value="1"/>
</dbReference>
<dbReference type="Pfam" id="PF00933">
    <property type="entry name" value="Glyco_hydro_3"/>
    <property type="match status" value="1"/>
</dbReference>
<dbReference type="OrthoDB" id="47059at2759"/>
<dbReference type="InterPro" id="IPR002772">
    <property type="entry name" value="Glyco_hydro_3_C"/>
</dbReference>
<dbReference type="InterPro" id="IPR001764">
    <property type="entry name" value="Glyco_hydro_3_N"/>
</dbReference>
<reference evidence="6" key="2">
    <citation type="submission" date="2011-05" db="EMBL/GenBank/DDBJ databases">
        <title>High quality assembly and annotation of grapevine genome.</title>
        <authorList>
            <person name="Vitulo N."/>
            <person name="Olivier J."/>
            <person name="Forcato C."/>
            <person name="Albiero A."/>
            <person name="D'Angelo M."/>
            <person name="Zimbello R."/>
            <person name="Schiavon R."/>
            <person name="Rigobello C."/>
            <person name="Policriti A."/>
            <person name="Clepet C."/>
            <person name="Casagrande A."/>
            <person name="Choisne N."/>
            <person name="Vezzi A."/>
            <person name="Hugueney P."/>
            <person name="Horner D."/>
            <person name="Mica E."/>
            <person name="Cattonaro F."/>
            <person name="Del Fabbro C."/>
            <person name="Alaux M."/>
            <person name="Di Gaspero G."/>
            <person name="Scalabrin S."/>
            <person name="Pesole G."/>
            <person name="Delledonne M."/>
            <person name="Pezzotti M."/>
            <person name="Pe E.M."/>
            <person name="Caboche M."/>
            <person name="Adam-Blondon A.-F."/>
            <person name="Weissenbach J."/>
            <person name="Quetier F."/>
            <person name="Wincker P."/>
            <person name="Morgante M."/>
            <person name="Valle G."/>
        </authorList>
    </citation>
    <scope>NUCLEOTIDE SEQUENCE</scope>
</reference>
<dbReference type="SUPFAM" id="SSF52279">
    <property type="entry name" value="Beta-D-glucan exohydrolase, C-terminal domain"/>
    <property type="match status" value="1"/>
</dbReference>
<sequence length="809" mass="88301">MGKLLRSLFFSLSIVWIAFFAVCSAIKSPLKDGPAAAPMAARGPIDGNYTYVCDESRFAALGLDMKDFHYCDSSSPYEVRAKDLVDRMTLSEKVMQTGDQASGVERIGLPKYNWWSEALHGVSNFGRCVFFDEVVPGATSFPTVILSAASFNQSLWKTLGQAVSTEARAMYNSGNAGLTFWSPNINVVRDPRWGRILETPGEDPHLVGLYAVNYVRGLQDVVGAENTTDLNSRPLKVSSCCKHYAAYDLDNWKGADRVHFDARVSVQDMAETFVLPFEMCVKEGDVSSVMCSYNKINGIPSCADSRLLKQTIRGEWDLHGYIVSDCDSVEVMAVDQKWLDSSFSDSAAQALNAGMNLDCGTFNNRSLTEAVNQGKANQADLDHSLRYLYVLLMRVGFFDGIPAFASLGKDDICSAEHIELAREAARQGIVLLKNDNATLPLKSVKNIALVGPHANATDAMIGNYAGIPCYYVSPLDAFSSMGEVRYEKGCADVQCLNETYIFNAMEAAKRADATIIFAGTDLSIEAEALDRVDLLLPGYQTQLINQVADLSTGPVVLVIMSGGGVDISFARDNPKIAAILWAGYPGEQGGNAIADVILGKYNPGGRLPITWYEADYVDMLPMTSMALRPVDSLGYPGRTYKFFNGSTVYPFGYGMSYTNFSYSLSTSQRWTNINLRKLQRCRSMVYINDTFVPDCPAVLVDDLSCKESIEFEVAVKNVGRMDGSEVVVVYSSPPLGIAGTHIKKVVGFERVFVKVGGTEKVKFSMNVCKSLGIVDSTGYALLPSGSHTIKVGGDNTTSVAFPFHVNYVN</sequence>
<dbReference type="STRING" id="29760.F6HE28"/>
<dbReference type="SMART" id="SM01217">
    <property type="entry name" value="Fn3_like"/>
    <property type="match status" value="1"/>
</dbReference>
<dbReference type="PaxDb" id="29760-VIT_05s0020g00540.t01"/>
<feature type="signal peptide" evidence="4">
    <location>
        <begin position="1"/>
        <end position="25"/>
    </location>
</feature>
<accession>A0A438KLL5</accession>
<dbReference type="HOGENOM" id="CLU_004542_5_3_1"/>
<dbReference type="Proteomes" id="UP000288805">
    <property type="component" value="Unassembled WGS sequence"/>
</dbReference>
<dbReference type="Gene3D" id="3.40.50.1700">
    <property type="entry name" value="Glycoside hydrolase family 3 C-terminal domain"/>
    <property type="match status" value="1"/>
</dbReference>
<evidence type="ECO:0000259" key="5">
    <source>
        <dbReference type="SMART" id="SM01217"/>
    </source>
</evidence>
<reference evidence="9" key="1">
    <citation type="journal article" date="2007" name="Nature">
        <title>The grapevine genome sequence suggests ancestral hexaploidization in major angiosperm phyla.</title>
        <authorList>
            <consortium name="The French-Italian Public Consortium for Grapevine Genome Characterization."/>
            <person name="Jaillon O."/>
            <person name="Aury J.-M."/>
            <person name="Noel B."/>
            <person name="Policriti A."/>
            <person name="Clepet C."/>
            <person name="Casagrande A."/>
            <person name="Choisne N."/>
            <person name="Aubourg S."/>
            <person name="Vitulo N."/>
            <person name="Jubin C."/>
            <person name="Vezzi A."/>
            <person name="Legeai F."/>
            <person name="Hugueney P."/>
            <person name="Dasilva C."/>
            <person name="Horner D."/>
            <person name="Mica E."/>
            <person name="Jublot D."/>
            <person name="Poulain J."/>
            <person name="Bruyere C."/>
            <person name="Billault A."/>
            <person name="Segurens B."/>
            <person name="Gouyvenoux M."/>
            <person name="Ugarte E."/>
            <person name="Cattonaro F."/>
            <person name="Anthouard V."/>
            <person name="Vico V."/>
            <person name="Del Fabbro C."/>
            <person name="Alaux M."/>
            <person name="Di Gaspero G."/>
            <person name="Dumas V."/>
            <person name="Felice N."/>
            <person name="Paillard S."/>
            <person name="Juman I."/>
            <person name="Moroldo M."/>
            <person name="Scalabrin S."/>
            <person name="Canaguier A."/>
            <person name="Le Clainche I."/>
            <person name="Malacrida G."/>
            <person name="Durand E."/>
            <person name="Pesole G."/>
            <person name="Laucou V."/>
            <person name="Chatelet P."/>
            <person name="Merdinoglu D."/>
            <person name="Delledonne M."/>
            <person name="Pezzotti M."/>
            <person name="Lecharny A."/>
            <person name="Scarpelli C."/>
            <person name="Artiguenave F."/>
            <person name="Pe M.E."/>
            <person name="Valle G."/>
            <person name="Morgante M."/>
            <person name="Caboche M."/>
            <person name="Adam-Blondon A.-F."/>
            <person name="Weissenbach J."/>
            <person name="Quetier F."/>
            <person name="Wincker P."/>
        </authorList>
    </citation>
    <scope>NUCLEOTIDE SEQUENCE [LARGE SCALE GENOMIC DNA]</scope>
    <source>
        <strain evidence="9">cv. Pinot noir / PN40024</strain>
    </source>
</reference>
<evidence type="ECO:0000313" key="10">
    <source>
        <dbReference type="Proteomes" id="UP000288805"/>
    </source>
</evidence>
<dbReference type="PRINTS" id="PR00133">
    <property type="entry name" value="GLHYDRLASE3"/>
</dbReference>
<evidence type="ECO:0000256" key="1">
    <source>
        <dbReference type="ARBA" id="ARBA00022729"/>
    </source>
</evidence>
<evidence type="ECO:0000313" key="6">
    <source>
        <dbReference type="EMBL" id="CCB50280.1"/>
    </source>
</evidence>
<dbReference type="eggNOG" id="ENOG502QQ55">
    <property type="taxonomic scope" value="Eukaryota"/>
</dbReference>
<dbReference type="Proteomes" id="UP000009183">
    <property type="component" value="Chromosome 5"/>
</dbReference>
<dbReference type="FunFam" id="3.20.20.300:FF:000010">
    <property type="entry name" value="Putative beta-D-xylosidase 5"/>
    <property type="match status" value="1"/>
</dbReference>
<dbReference type="Gene3D" id="2.60.40.10">
    <property type="entry name" value="Immunoglobulins"/>
    <property type="match status" value="1"/>
</dbReference>
<evidence type="ECO:0000256" key="2">
    <source>
        <dbReference type="ARBA" id="ARBA00022801"/>
    </source>
</evidence>
<keyword evidence="2" id="KW-0378">Hydrolase</keyword>
<dbReference type="Gene3D" id="3.20.20.300">
    <property type="entry name" value="Glycoside hydrolase, family 3, N-terminal domain"/>
    <property type="match status" value="1"/>
</dbReference>
<proteinExistence type="predicted"/>
<dbReference type="InterPro" id="IPR036881">
    <property type="entry name" value="Glyco_hydro_3_C_sf"/>
</dbReference>
<dbReference type="EMBL" id="QGNW01000004">
    <property type="protein sequence ID" value="RVX22096.1"/>
    <property type="molecule type" value="Genomic_DNA"/>
</dbReference>
<dbReference type="KEGG" id="vvi:100249505"/>
<protein>
    <submittedName>
        <fullName evidence="8">Putative beta-D-xylosidase 5</fullName>
    </submittedName>
</protein>
<evidence type="ECO:0000256" key="4">
    <source>
        <dbReference type="SAM" id="SignalP"/>
    </source>
</evidence>
<dbReference type="InterPro" id="IPR026891">
    <property type="entry name" value="Fn3-like"/>
</dbReference>
<name>A0A438KLL5_VITVI</name>
<keyword evidence="3" id="KW-0326">Glycosidase</keyword>
<accession>F6HE28</accession>
<evidence type="ECO:0000313" key="8">
    <source>
        <dbReference type="EMBL" id="RVX22096.1"/>
    </source>
</evidence>
<reference evidence="8 10" key="3">
    <citation type="journal article" date="2018" name="PLoS Genet.">
        <title>Population sequencing reveals clonal diversity and ancestral inbreeding in the grapevine cultivar Chardonnay.</title>
        <authorList>
            <person name="Roach M.J."/>
            <person name="Johnson D.L."/>
            <person name="Bohlmann J."/>
            <person name="van Vuuren H.J."/>
            <person name="Jones S.J."/>
            <person name="Pretorius I.S."/>
            <person name="Schmidt S.A."/>
            <person name="Borneman A.R."/>
        </authorList>
    </citation>
    <scope>NUCLEOTIDE SEQUENCE [LARGE SCALE GENOMIC DNA]</scope>
    <source>
        <strain evidence="10">cv. Chardonnay</strain>
        <strain evidence="8">I10V1</strain>
        <tissue evidence="8">Leaf</tissue>
    </source>
</reference>
<dbReference type="InterPro" id="IPR017853">
    <property type="entry name" value="GH"/>
</dbReference>
<feature type="chain" id="PRO_5003340848" evidence="4">
    <location>
        <begin position="26"/>
        <end position="809"/>
    </location>
</feature>
<dbReference type="InterPro" id="IPR013783">
    <property type="entry name" value="Ig-like_fold"/>
</dbReference>
<dbReference type="InterPro" id="IPR044993">
    <property type="entry name" value="BXL"/>
</dbReference>
<evidence type="ECO:0000313" key="9">
    <source>
        <dbReference type="Proteomes" id="UP000009183"/>
    </source>
</evidence>
<evidence type="ECO:0000313" key="7">
    <source>
        <dbReference type="EMBL" id="RVW55963.1"/>
    </source>
</evidence>
<gene>
    <name evidence="8" type="primary">BXL5_0</name>
    <name evidence="7" type="synonym">BXL5_8</name>
    <name evidence="6" type="ordered locus">VIT_05s0020g00540</name>
    <name evidence="8" type="ORF">CK203_001674</name>
    <name evidence="7" type="ORF">CK203_078812</name>
</gene>
<dbReference type="SUPFAM" id="SSF51445">
    <property type="entry name" value="(Trans)glycosidases"/>
    <property type="match status" value="1"/>
</dbReference>
<dbReference type="GO" id="GO:0045493">
    <property type="term" value="P:xylan catabolic process"/>
    <property type="evidence" value="ECO:0007669"/>
    <property type="project" value="InterPro"/>
</dbReference>